<dbReference type="Pfam" id="PF01329">
    <property type="entry name" value="Pterin_4a"/>
    <property type="match status" value="1"/>
</dbReference>
<proteinExistence type="inferred from homology"/>
<evidence type="ECO:0000256" key="5">
    <source>
        <dbReference type="ARBA" id="ARBA00023239"/>
    </source>
</evidence>
<evidence type="ECO:0000256" key="3">
    <source>
        <dbReference type="ARBA" id="ARBA00013252"/>
    </source>
</evidence>
<dbReference type="GO" id="GO:0006729">
    <property type="term" value="P:tetrahydrobiopterin biosynthetic process"/>
    <property type="evidence" value="ECO:0007669"/>
    <property type="project" value="InterPro"/>
</dbReference>
<gene>
    <name evidence="6" type="ORF">AC230_02950</name>
</gene>
<dbReference type="OrthoDB" id="15077at2"/>
<protein>
    <recommendedName>
        <fullName evidence="4">Putative pterin-4-alpha-carbinolamine dehydratase</fullName>
        <ecNumber evidence="3">4.2.1.96</ecNumber>
    </recommendedName>
</protein>
<dbReference type="Gene3D" id="3.30.1360.20">
    <property type="entry name" value="Transcriptional coactivator/pterin dehydratase"/>
    <property type="match status" value="1"/>
</dbReference>
<dbReference type="PATRIC" id="fig|1678637.3.peg.642"/>
<evidence type="ECO:0000256" key="2">
    <source>
        <dbReference type="ARBA" id="ARBA00006472"/>
    </source>
</evidence>
<comment type="caution">
    <text evidence="6">The sequence shown here is derived from an EMBL/GenBank/DDBJ whole genome shotgun (WGS) entry which is preliminary data.</text>
</comment>
<dbReference type="EMBL" id="LFXA01000002">
    <property type="protein sequence ID" value="KNB53608.1"/>
    <property type="molecule type" value="Genomic_DNA"/>
</dbReference>
<evidence type="ECO:0000256" key="4">
    <source>
        <dbReference type="ARBA" id="ARBA00021735"/>
    </source>
</evidence>
<dbReference type="InterPro" id="IPR036428">
    <property type="entry name" value="PCD_sf"/>
</dbReference>
<name>A0A0K9XJW8_9ACTN</name>
<sequence>MPVEPLSQQDVEERLKELPGWTTDGVLLRRSYRLPGHFPAVALVVHIARIQEELGHHAEVTLGYDTVAIAVNTHSVGGKVTGLDVELARRIEEIAPGHGAR</sequence>
<dbReference type="PANTHER" id="PTHR12599">
    <property type="entry name" value="PTERIN-4-ALPHA-CARBINOLAMINE DEHYDRATASE"/>
    <property type="match status" value="1"/>
</dbReference>
<dbReference type="GO" id="GO:0008124">
    <property type="term" value="F:4-alpha-hydroxytetrahydrobiopterin dehydratase activity"/>
    <property type="evidence" value="ECO:0007669"/>
    <property type="project" value="UniProtKB-EC"/>
</dbReference>
<evidence type="ECO:0000313" key="6">
    <source>
        <dbReference type="EMBL" id="KNB53608.1"/>
    </source>
</evidence>
<keyword evidence="5" id="KW-0456">Lyase</keyword>
<dbReference type="PANTHER" id="PTHR12599:SF0">
    <property type="entry name" value="PTERIN-4-ALPHA-CARBINOLAMINE DEHYDRATASE"/>
    <property type="match status" value="1"/>
</dbReference>
<dbReference type="STRING" id="1678637.AC230_02950"/>
<accession>A0A0K9XJW8</accession>
<comment type="catalytic activity">
    <reaction evidence="1">
        <text>(4aS,6R)-4a-hydroxy-L-erythro-5,6,7,8-tetrahydrobiopterin = (6R)-L-erythro-6,7-dihydrobiopterin + H2O</text>
        <dbReference type="Rhea" id="RHEA:11920"/>
        <dbReference type="ChEBI" id="CHEBI:15377"/>
        <dbReference type="ChEBI" id="CHEBI:15642"/>
        <dbReference type="ChEBI" id="CHEBI:43120"/>
        <dbReference type="EC" id="4.2.1.96"/>
    </reaction>
</comment>
<dbReference type="EC" id="4.2.1.96" evidence="3"/>
<comment type="similarity">
    <text evidence="2">Belongs to the pterin-4-alpha-carbinolamine dehydratase family.</text>
</comment>
<dbReference type="NCBIfam" id="NF002017">
    <property type="entry name" value="PRK00823.1-2"/>
    <property type="match status" value="1"/>
</dbReference>
<reference evidence="7" key="1">
    <citation type="submission" date="2015-07" db="EMBL/GenBank/DDBJ databases">
        <title>Draft genome sequence of Streptomyces sp. CMAA 1322, a bacterium isolated from Caatinga biome, from dry forest semiarid of Brazil.</title>
        <authorList>
            <person name="Santos S.N."/>
            <person name="Gacesa R."/>
            <person name="Taketani R.G."/>
            <person name="Long P.F."/>
            <person name="Melo I.S."/>
        </authorList>
    </citation>
    <scope>NUCLEOTIDE SEQUENCE [LARGE SCALE GENOMIC DNA]</scope>
    <source>
        <strain evidence="7">CMAA 1322</strain>
    </source>
</reference>
<organism evidence="6 7">
    <name type="scientific">Streptomyces caatingaensis</name>
    <dbReference type="NCBI Taxonomy" id="1678637"/>
    <lineage>
        <taxon>Bacteria</taxon>
        <taxon>Bacillati</taxon>
        <taxon>Actinomycetota</taxon>
        <taxon>Actinomycetes</taxon>
        <taxon>Kitasatosporales</taxon>
        <taxon>Streptomycetaceae</taxon>
        <taxon>Streptomyces</taxon>
    </lineage>
</organism>
<keyword evidence="7" id="KW-1185">Reference proteome</keyword>
<evidence type="ECO:0000313" key="7">
    <source>
        <dbReference type="Proteomes" id="UP000037288"/>
    </source>
</evidence>
<dbReference type="InterPro" id="IPR001533">
    <property type="entry name" value="Pterin_deHydtase"/>
</dbReference>
<dbReference type="AlphaFoldDB" id="A0A0K9XJW8"/>
<dbReference type="Proteomes" id="UP000037288">
    <property type="component" value="Unassembled WGS sequence"/>
</dbReference>
<dbReference type="RefSeq" id="WP_049714328.1">
    <property type="nucleotide sequence ID" value="NZ_LFXA01000002.1"/>
</dbReference>
<dbReference type="SUPFAM" id="SSF55248">
    <property type="entry name" value="PCD-like"/>
    <property type="match status" value="1"/>
</dbReference>
<evidence type="ECO:0000256" key="1">
    <source>
        <dbReference type="ARBA" id="ARBA00001554"/>
    </source>
</evidence>
<dbReference type="CDD" id="cd00488">
    <property type="entry name" value="PCD_DCoH"/>
    <property type="match status" value="1"/>
</dbReference>